<dbReference type="EMBL" id="OZ035834">
    <property type="protein sequence ID" value="CAL1576434.1"/>
    <property type="molecule type" value="Genomic_DNA"/>
</dbReference>
<dbReference type="Proteomes" id="UP001497482">
    <property type="component" value="Chromosome 12"/>
</dbReference>
<reference evidence="2 3" key="1">
    <citation type="submission" date="2024-04" db="EMBL/GenBank/DDBJ databases">
        <authorList>
            <person name="Waldvogel A.-M."/>
            <person name="Schoenle A."/>
        </authorList>
    </citation>
    <scope>NUCLEOTIDE SEQUENCE [LARGE SCALE GENOMIC DNA]</scope>
</reference>
<feature type="region of interest" description="Disordered" evidence="1">
    <location>
        <begin position="52"/>
        <end position="91"/>
    </location>
</feature>
<sequence>MVGGVSVVVLGGYWGVVEGHGGGRMAGRVAGFGTYSYGHDMSYWSPRRRVSAAGSSGAAQPPITPPWCSGPPSTAGGHYPGSPPPRSRALSRTWARQGARATALRGVRADGLWESCLLMAPARLNTAGPGQVGVAEGPASPRPHAVYIPHRSGRCDGSGAGAASVPLRELDPSSRAGGWAATGGLVRGLGPTASLCRLVQVHTRTTMIAAGLHELSVQLSSALLSRLSRRSGTSVWRGARAGNGGRAARRVSLIRPNAIKPAPPAPMRPPPAPAPATTRPAAMWYGKILASIDETFKLARVHGV</sequence>
<dbReference type="AlphaFoldDB" id="A0AAV2JFT2"/>
<evidence type="ECO:0000313" key="3">
    <source>
        <dbReference type="Proteomes" id="UP001497482"/>
    </source>
</evidence>
<organism evidence="2 3">
    <name type="scientific">Knipowitschia caucasica</name>
    <name type="common">Caucasian dwarf goby</name>
    <name type="synonym">Pomatoschistus caucasicus</name>
    <dbReference type="NCBI Taxonomy" id="637954"/>
    <lineage>
        <taxon>Eukaryota</taxon>
        <taxon>Metazoa</taxon>
        <taxon>Chordata</taxon>
        <taxon>Craniata</taxon>
        <taxon>Vertebrata</taxon>
        <taxon>Euteleostomi</taxon>
        <taxon>Actinopterygii</taxon>
        <taxon>Neopterygii</taxon>
        <taxon>Teleostei</taxon>
        <taxon>Neoteleostei</taxon>
        <taxon>Acanthomorphata</taxon>
        <taxon>Gobiaria</taxon>
        <taxon>Gobiiformes</taxon>
        <taxon>Gobioidei</taxon>
        <taxon>Gobiidae</taxon>
        <taxon>Gobiinae</taxon>
        <taxon>Knipowitschia</taxon>
    </lineage>
</organism>
<feature type="region of interest" description="Disordered" evidence="1">
    <location>
        <begin position="258"/>
        <end position="278"/>
    </location>
</feature>
<evidence type="ECO:0000256" key="1">
    <source>
        <dbReference type="SAM" id="MobiDB-lite"/>
    </source>
</evidence>
<name>A0AAV2JFT2_KNICA</name>
<evidence type="ECO:0000313" key="2">
    <source>
        <dbReference type="EMBL" id="CAL1576434.1"/>
    </source>
</evidence>
<gene>
    <name evidence="2" type="ORF">KC01_LOCUS7867</name>
</gene>
<feature type="compositionally biased region" description="Pro residues" evidence="1">
    <location>
        <begin position="261"/>
        <end position="274"/>
    </location>
</feature>
<accession>A0AAV2JFT2</accession>
<keyword evidence="3" id="KW-1185">Reference proteome</keyword>
<protein>
    <submittedName>
        <fullName evidence="2">Uncharacterized protein</fullName>
    </submittedName>
</protein>
<proteinExistence type="predicted"/>